<dbReference type="InterPro" id="IPR019818">
    <property type="entry name" value="IsoCit/isopropylmalate_DH_CS"/>
</dbReference>
<dbReference type="EMBL" id="CP036426">
    <property type="protein sequence ID" value="QDV35821.1"/>
    <property type="molecule type" value="Genomic_DNA"/>
</dbReference>
<dbReference type="PROSITE" id="PS00470">
    <property type="entry name" value="IDH_IMDH"/>
    <property type="match status" value="1"/>
</dbReference>
<evidence type="ECO:0000256" key="7">
    <source>
        <dbReference type="SAM" id="MobiDB-lite"/>
    </source>
</evidence>
<comment type="cofactor">
    <cofactor evidence="2">
        <name>Mg(2+)</name>
        <dbReference type="ChEBI" id="CHEBI:18420"/>
    </cofactor>
</comment>
<dbReference type="InterPro" id="IPR024084">
    <property type="entry name" value="IsoPropMal-DH-like_dom"/>
</dbReference>
<dbReference type="SMART" id="SM01329">
    <property type="entry name" value="Iso_dh"/>
    <property type="match status" value="1"/>
</dbReference>
<protein>
    <submittedName>
        <fullName evidence="9">D-malate dehydrogenase [decarboxylating]</fullName>
        <ecNumber evidence="9">1.1.1.83</ecNumber>
    </submittedName>
</protein>
<feature type="region of interest" description="Disordered" evidence="7">
    <location>
        <begin position="341"/>
        <end position="371"/>
    </location>
</feature>
<keyword evidence="5" id="KW-0520">NAD</keyword>
<dbReference type="RefSeq" id="WP_145271667.1">
    <property type="nucleotide sequence ID" value="NZ_CP036426.1"/>
</dbReference>
<keyword evidence="6" id="KW-0464">Manganese</keyword>
<evidence type="ECO:0000256" key="6">
    <source>
        <dbReference type="ARBA" id="ARBA00023211"/>
    </source>
</evidence>
<sequence>MATIGVIPGDGVGPEVIREAVAILEDLGAAHGLGLEFSSFDLGSDRYLRTTEVLPDSVVQDLARCDAILLGAIGDPRVPPGVLEKGLLLKIRFDFQQYINLRPVQLFPGVETPIKGKGPEQIDLVVVRENNEDLYVGAGGFTRKGTPEEVAIQTSVNTRAGVERCLRYAFDLADRRAKARVFRGLSDDDRSAGRRGLVSLVAKTNVLTYAHDLWNRAFEEVARDYPSIKTDYHHVDACCMRLVVSPERYDVIVTTNMFGDIITDLGAVLQGGMGVAASGNLNPERKYPSMFEPVHGSAPDIAGTGKANPIAAILSIGLLLDHLGAADAGNAVRSAVKRVLADPDGPRTPDLGGSGSTSEVGRAVREAIGRG</sequence>
<evidence type="ECO:0000256" key="1">
    <source>
        <dbReference type="ARBA" id="ARBA00001936"/>
    </source>
</evidence>
<dbReference type="InterPro" id="IPR050501">
    <property type="entry name" value="ICDH/IPMDH"/>
</dbReference>
<evidence type="ECO:0000256" key="3">
    <source>
        <dbReference type="ARBA" id="ARBA00022723"/>
    </source>
</evidence>
<dbReference type="EC" id="1.1.1.83" evidence="9"/>
<comment type="cofactor">
    <cofactor evidence="1">
        <name>Mn(2+)</name>
        <dbReference type="ChEBI" id="CHEBI:29035"/>
    </cofactor>
</comment>
<dbReference type="GO" id="GO:0051287">
    <property type="term" value="F:NAD binding"/>
    <property type="evidence" value="ECO:0007669"/>
    <property type="project" value="InterPro"/>
</dbReference>
<name>A0A518H4R0_9BACT</name>
<dbReference type="Gene3D" id="3.40.718.10">
    <property type="entry name" value="Isopropylmalate Dehydrogenase"/>
    <property type="match status" value="1"/>
</dbReference>
<organism evidence="9 10">
    <name type="scientific">Tautonia plasticadhaerens</name>
    <dbReference type="NCBI Taxonomy" id="2527974"/>
    <lineage>
        <taxon>Bacteria</taxon>
        <taxon>Pseudomonadati</taxon>
        <taxon>Planctomycetota</taxon>
        <taxon>Planctomycetia</taxon>
        <taxon>Isosphaerales</taxon>
        <taxon>Isosphaeraceae</taxon>
        <taxon>Tautonia</taxon>
    </lineage>
</organism>
<keyword evidence="10" id="KW-1185">Reference proteome</keyword>
<evidence type="ECO:0000256" key="5">
    <source>
        <dbReference type="ARBA" id="ARBA00023027"/>
    </source>
</evidence>
<accession>A0A518H4R0</accession>
<evidence type="ECO:0000259" key="8">
    <source>
        <dbReference type="SMART" id="SM01329"/>
    </source>
</evidence>
<dbReference type="AlphaFoldDB" id="A0A518H4R0"/>
<dbReference type="GO" id="GO:0000287">
    <property type="term" value="F:magnesium ion binding"/>
    <property type="evidence" value="ECO:0007669"/>
    <property type="project" value="InterPro"/>
</dbReference>
<evidence type="ECO:0000313" key="10">
    <source>
        <dbReference type="Proteomes" id="UP000317835"/>
    </source>
</evidence>
<dbReference type="GO" id="GO:0046553">
    <property type="term" value="F:D-malate dehydrogenase (decarboxylating) (NAD+) activity"/>
    <property type="evidence" value="ECO:0007669"/>
    <property type="project" value="UniProtKB-EC"/>
</dbReference>
<dbReference type="SUPFAM" id="SSF53659">
    <property type="entry name" value="Isocitrate/Isopropylmalate dehydrogenase-like"/>
    <property type="match status" value="1"/>
</dbReference>
<evidence type="ECO:0000313" key="9">
    <source>
        <dbReference type="EMBL" id="QDV35821.1"/>
    </source>
</evidence>
<keyword evidence="3" id="KW-0479">Metal-binding</keyword>
<dbReference type="PANTHER" id="PTHR43275:SF1">
    <property type="entry name" value="D-MALATE DEHYDROGENASE [DECARBOXYLATING]"/>
    <property type="match status" value="1"/>
</dbReference>
<dbReference type="KEGG" id="tpla:ElP_37290"/>
<dbReference type="OrthoDB" id="9806254at2"/>
<dbReference type="NCBIfam" id="NF002898">
    <property type="entry name" value="PRK03437.1"/>
    <property type="match status" value="1"/>
</dbReference>
<dbReference type="Pfam" id="PF00180">
    <property type="entry name" value="Iso_dh"/>
    <property type="match status" value="1"/>
</dbReference>
<evidence type="ECO:0000256" key="4">
    <source>
        <dbReference type="ARBA" id="ARBA00023002"/>
    </source>
</evidence>
<gene>
    <name evidence="9" type="primary">dmlA</name>
    <name evidence="9" type="ORF">ElP_37290</name>
</gene>
<evidence type="ECO:0000256" key="2">
    <source>
        <dbReference type="ARBA" id="ARBA00001946"/>
    </source>
</evidence>
<dbReference type="Proteomes" id="UP000317835">
    <property type="component" value="Chromosome"/>
</dbReference>
<proteinExistence type="predicted"/>
<feature type="compositionally biased region" description="Basic and acidic residues" evidence="7">
    <location>
        <begin position="362"/>
        <end position="371"/>
    </location>
</feature>
<reference evidence="9 10" key="1">
    <citation type="submission" date="2019-02" db="EMBL/GenBank/DDBJ databases">
        <title>Deep-cultivation of Planctomycetes and their phenomic and genomic characterization uncovers novel biology.</title>
        <authorList>
            <person name="Wiegand S."/>
            <person name="Jogler M."/>
            <person name="Boedeker C."/>
            <person name="Pinto D."/>
            <person name="Vollmers J."/>
            <person name="Rivas-Marin E."/>
            <person name="Kohn T."/>
            <person name="Peeters S.H."/>
            <person name="Heuer A."/>
            <person name="Rast P."/>
            <person name="Oberbeckmann S."/>
            <person name="Bunk B."/>
            <person name="Jeske O."/>
            <person name="Meyerdierks A."/>
            <person name="Storesund J.E."/>
            <person name="Kallscheuer N."/>
            <person name="Luecker S."/>
            <person name="Lage O.M."/>
            <person name="Pohl T."/>
            <person name="Merkel B.J."/>
            <person name="Hornburger P."/>
            <person name="Mueller R.-W."/>
            <person name="Bruemmer F."/>
            <person name="Labrenz M."/>
            <person name="Spormann A.M."/>
            <person name="Op den Camp H."/>
            <person name="Overmann J."/>
            <person name="Amann R."/>
            <person name="Jetten M.S.M."/>
            <person name="Mascher T."/>
            <person name="Medema M.H."/>
            <person name="Devos D.P."/>
            <person name="Kaster A.-K."/>
            <person name="Ovreas L."/>
            <person name="Rohde M."/>
            <person name="Galperin M.Y."/>
            <person name="Jogler C."/>
        </authorList>
    </citation>
    <scope>NUCLEOTIDE SEQUENCE [LARGE SCALE GENOMIC DNA]</scope>
    <source>
        <strain evidence="9 10">ElP</strain>
    </source>
</reference>
<dbReference type="PANTHER" id="PTHR43275">
    <property type="entry name" value="D-MALATE DEHYDROGENASE [DECARBOXYLATING]"/>
    <property type="match status" value="1"/>
</dbReference>
<keyword evidence="4 9" id="KW-0560">Oxidoreductase</keyword>
<feature type="domain" description="Isopropylmalate dehydrogenase-like" evidence="8">
    <location>
        <begin position="3"/>
        <end position="364"/>
    </location>
</feature>